<name>A0A1D2QQL9_9GAMM</name>
<gene>
    <name evidence="1" type="ORF">AB835_06505</name>
</gene>
<sequence length="213" mass="23272">MFNNSQKWVNVGLKATLAVFMVFMAVHVKGDYAGSEPHRVVSETTEKVFVFLKSGIDPVAEPDRFIAELSVLLEPVVAFQYIAQGVMGVHAKSASPEQIEQFASAFTKGLVKTYGKGISGFQGVNISVVPPKKPIGDARCTTVVQEIRTPDGVNKVSYSMAKNRQNQWKVINLVINGINFGKTFRGQFAAAVENNKGDVEKTISEWEEDVSAS</sequence>
<dbReference type="InterPro" id="IPR042245">
    <property type="entry name" value="Tgt2/MlaC_sf"/>
</dbReference>
<accession>A0A1D2QQL9</accession>
<evidence type="ECO:0008006" key="3">
    <source>
        <dbReference type="Google" id="ProtNLM"/>
    </source>
</evidence>
<dbReference type="EMBL" id="MDLC01000018">
    <property type="protein sequence ID" value="ODS23877.1"/>
    <property type="molecule type" value="Genomic_DNA"/>
</dbReference>
<dbReference type="AlphaFoldDB" id="A0A1D2QQL9"/>
<evidence type="ECO:0000313" key="2">
    <source>
        <dbReference type="Proteomes" id="UP000242502"/>
    </source>
</evidence>
<dbReference type="PANTHER" id="PTHR36573">
    <property type="entry name" value="INTERMEMBRANE PHOSPHOLIPID TRANSPORT SYSTEM BINDING PROTEIN MLAC"/>
    <property type="match status" value="1"/>
</dbReference>
<proteinExistence type="predicted"/>
<dbReference type="Proteomes" id="UP000242502">
    <property type="component" value="Unassembled WGS sequence"/>
</dbReference>
<reference evidence="1 2" key="1">
    <citation type="journal article" date="2016" name="Appl. Environ. Microbiol.">
        <title>Lack of Overt Genome Reduction in the Bryostatin-Producing Bryozoan Symbiont "Candidatus Endobugula sertula".</title>
        <authorList>
            <person name="Miller I.J."/>
            <person name="Vanee N."/>
            <person name="Fong S.S."/>
            <person name="Lim-Fong G.E."/>
            <person name="Kwan J.C."/>
        </authorList>
    </citation>
    <scope>NUCLEOTIDE SEQUENCE [LARGE SCALE GENOMIC DNA]</scope>
    <source>
        <strain evidence="1">AB1-4</strain>
    </source>
</reference>
<comment type="caution">
    <text evidence="1">The sequence shown here is derived from an EMBL/GenBank/DDBJ whole genome shotgun (WGS) entry which is preliminary data.</text>
</comment>
<evidence type="ECO:0000313" key="1">
    <source>
        <dbReference type="EMBL" id="ODS23877.1"/>
    </source>
</evidence>
<protein>
    <recommendedName>
        <fullName evidence="3">Toluene tolerance protein</fullName>
    </recommendedName>
</protein>
<dbReference type="InterPro" id="IPR008869">
    <property type="entry name" value="MlaC/ttg2D"/>
</dbReference>
<dbReference type="PIRSF" id="PIRSF004649">
    <property type="entry name" value="MlaC"/>
    <property type="match status" value="1"/>
</dbReference>
<dbReference type="PANTHER" id="PTHR36573:SF1">
    <property type="entry name" value="INTERMEMBRANE PHOSPHOLIPID TRANSPORT SYSTEM BINDING PROTEIN MLAC"/>
    <property type="match status" value="1"/>
</dbReference>
<dbReference type="Pfam" id="PF05494">
    <property type="entry name" value="MlaC"/>
    <property type="match status" value="1"/>
</dbReference>
<organism evidence="1 2">
    <name type="scientific">Candidatus Endobugula sertula</name>
    <name type="common">Bugula neritina bacterial symbiont</name>
    <dbReference type="NCBI Taxonomy" id="62101"/>
    <lineage>
        <taxon>Bacteria</taxon>
        <taxon>Pseudomonadati</taxon>
        <taxon>Pseudomonadota</taxon>
        <taxon>Gammaproteobacteria</taxon>
        <taxon>Cellvibrionales</taxon>
        <taxon>Cellvibrionaceae</taxon>
        <taxon>Candidatus Endobugula</taxon>
    </lineage>
</organism>
<dbReference type="STRING" id="62101.AB835_06505"/>
<dbReference type="Gene3D" id="3.10.450.710">
    <property type="entry name" value="Tgt2/MlaC"/>
    <property type="match status" value="1"/>
</dbReference>